<dbReference type="OrthoDB" id="9950534at2759"/>
<dbReference type="PIRSF" id="PIRSF000615">
    <property type="entry name" value="TyrPK_CSF1-R"/>
    <property type="match status" value="1"/>
</dbReference>
<comment type="caution">
    <text evidence="20">The sequence shown here is derived from an EMBL/GenBank/DDBJ whole genome shotgun (WGS) entry which is preliminary data.</text>
</comment>
<dbReference type="InterPro" id="IPR007110">
    <property type="entry name" value="Ig-like_dom"/>
</dbReference>
<feature type="transmembrane region" description="Helical" evidence="18">
    <location>
        <begin position="576"/>
        <end position="598"/>
    </location>
</feature>
<keyword evidence="11 18" id="KW-1133">Transmembrane helix</keyword>
<feature type="domain" description="Ig-like" evidence="19">
    <location>
        <begin position="295"/>
        <end position="371"/>
    </location>
</feature>
<name>A0A8J4WYV1_CLAMG</name>
<dbReference type="InterPro" id="IPR050488">
    <property type="entry name" value="Ig_Fc_receptor"/>
</dbReference>
<dbReference type="GO" id="GO:0098742">
    <property type="term" value="P:cell-cell adhesion via plasma-membrane adhesion molecules"/>
    <property type="evidence" value="ECO:0007669"/>
    <property type="project" value="TreeGrafter"/>
</dbReference>
<evidence type="ECO:0000313" key="21">
    <source>
        <dbReference type="Proteomes" id="UP000727407"/>
    </source>
</evidence>
<evidence type="ECO:0000256" key="10">
    <source>
        <dbReference type="ARBA" id="ARBA00022949"/>
    </source>
</evidence>
<dbReference type="PROSITE" id="PS50835">
    <property type="entry name" value="IG_LIKE"/>
    <property type="match status" value="4"/>
</dbReference>
<dbReference type="InterPro" id="IPR036179">
    <property type="entry name" value="Ig-like_dom_sf"/>
</dbReference>
<dbReference type="Gene3D" id="2.60.40.10">
    <property type="entry name" value="Immunoglobulins"/>
    <property type="match status" value="6"/>
</dbReference>
<dbReference type="GO" id="GO:0006955">
    <property type="term" value="P:immune response"/>
    <property type="evidence" value="ECO:0007669"/>
    <property type="project" value="TreeGrafter"/>
</dbReference>
<dbReference type="Proteomes" id="UP000727407">
    <property type="component" value="Unassembled WGS sequence"/>
</dbReference>
<keyword evidence="8" id="KW-0677">Repeat</keyword>
<comment type="subcellular location">
    <subcellularLocation>
        <location evidence="2">Cell junction</location>
    </subcellularLocation>
    <subcellularLocation>
        <location evidence="1">Cell membrane</location>
        <topology evidence="1">Single-pass type I membrane protein</topology>
    </subcellularLocation>
    <subcellularLocation>
        <location evidence="3">Membrane raft</location>
    </subcellularLocation>
</comment>
<evidence type="ECO:0000256" key="11">
    <source>
        <dbReference type="ARBA" id="ARBA00022989"/>
    </source>
</evidence>
<dbReference type="GO" id="GO:0009897">
    <property type="term" value="C:external side of plasma membrane"/>
    <property type="evidence" value="ECO:0007669"/>
    <property type="project" value="TreeGrafter"/>
</dbReference>
<evidence type="ECO:0000256" key="6">
    <source>
        <dbReference type="ARBA" id="ARBA00022692"/>
    </source>
</evidence>
<dbReference type="GO" id="GO:0004888">
    <property type="term" value="F:transmembrane signaling receptor activity"/>
    <property type="evidence" value="ECO:0007669"/>
    <property type="project" value="TreeGrafter"/>
</dbReference>
<evidence type="ECO:0000256" key="13">
    <source>
        <dbReference type="ARBA" id="ARBA00023157"/>
    </source>
</evidence>
<keyword evidence="7" id="KW-0732">Signal</keyword>
<feature type="domain" description="Ig-like" evidence="19">
    <location>
        <begin position="10"/>
        <end position="104"/>
    </location>
</feature>
<keyword evidence="12 18" id="KW-0472">Membrane</keyword>
<dbReference type="PANTHER" id="PTHR11481:SF5">
    <property type="entry name" value="PLATELET ENDOTHELIAL CELL ADHESION MOLECULE"/>
    <property type="match status" value="1"/>
</dbReference>
<keyword evidence="21" id="KW-1185">Reference proteome</keyword>
<feature type="region of interest" description="Disordered" evidence="17">
    <location>
        <begin position="628"/>
        <end position="673"/>
    </location>
</feature>
<feature type="compositionally biased region" description="Acidic residues" evidence="17">
    <location>
        <begin position="628"/>
        <end position="638"/>
    </location>
</feature>
<dbReference type="InterPro" id="IPR040878">
    <property type="entry name" value="IL-40-like_Ig"/>
</dbReference>
<dbReference type="GO" id="GO:0007166">
    <property type="term" value="P:cell surface receptor signaling pathway"/>
    <property type="evidence" value="ECO:0007669"/>
    <property type="project" value="TreeGrafter"/>
</dbReference>
<keyword evidence="10" id="KW-0965">Cell junction</keyword>
<accession>A0A8J4WYV1</accession>
<evidence type="ECO:0000256" key="9">
    <source>
        <dbReference type="ARBA" id="ARBA00022889"/>
    </source>
</evidence>
<sequence length="673" mass="74306">TRVESEIFIRNVSLHVSPENTLDRGAELTLTCHADVFHSGNSTPLLKFTFFKDYDNHNTVHMSYNTSNEVKYTIAKARASHSGTYQCDVMAGDKHEASSTQTIVVKGLQTPVLSVDKKIVYEGDTVHLTCDAEDEGGELTFILNEGAREIYRVKDTKGTVKKDHPMNPMSAGMASLSCSYFINTGSEIIKSNLSNTVSVTVRGLDFRPTITVLPSTQVIEGDSVHIRCGVEEKSPTSAFLSLSRGSRLLAMGNNTEYTANVKATDSGKYECMASVKKVERSVHAILTVTELFSTPVLTVTPAEVFERQRFNLTCKSSNVASEKIGHEDVKYSIYRNDQTLVSVNGVYSRMAENETNGEYTCSAQVNTTIIKWSQPIIFTAKVLVSRPTIKVLGEVILGQPFQIECRSPSGSFPIIYSLVRKRTSRRQPQVLTSASEKAIFNASIVTEAEIHEFTCEAQNNGKSVMSDELYAPVTVPVGTPHLMTLPVLHDISEDHDIKFVCSVRTGTPPITFEWYHGENRYPLSSRTVSTNYSEYVLSSPTSVHDGNYYCKAFNNAGKQEVSDQIVITVNMARWKMGLIVGACLLLVSMLVLALTLLIRYRAKRVKVNGINGAGIWSVKPAVLDSSEAVDVEEPEEPNVEYTEVMHPQPTNPEEVPLKKGTDTVYSEVQSLSP</sequence>
<evidence type="ECO:0000256" key="8">
    <source>
        <dbReference type="ARBA" id="ARBA00022737"/>
    </source>
</evidence>
<feature type="non-terminal residue" evidence="20">
    <location>
        <position position="673"/>
    </location>
</feature>
<evidence type="ECO:0000256" key="3">
    <source>
        <dbReference type="ARBA" id="ARBA00004285"/>
    </source>
</evidence>
<organism evidence="20 21">
    <name type="scientific">Clarias magur</name>
    <name type="common">Asian catfish</name>
    <name type="synonym">Macropteronotus magur</name>
    <dbReference type="NCBI Taxonomy" id="1594786"/>
    <lineage>
        <taxon>Eukaryota</taxon>
        <taxon>Metazoa</taxon>
        <taxon>Chordata</taxon>
        <taxon>Craniata</taxon>
        <taxon>Vertebrata</taxon>
        <taxon>Euteleostomi</taxon>
        <taxon>Actinopterygii</taxon>
        <taxon>Neopterygii</taxon>
        <taxon>Teleostei</taxon>
        <taxon>Ostariophysi</taxon>
        <taxon>Siluriformes</taxon>
        <taxon>Clariidae</taxon>
        <taxon>Clarias</taxon>
    </lineage>
</organism>
<keyword evidence="15" id="KW-0393">Immunoglobulin domain</keyword>
<evidence type="ECO:0000256" key="18">
    <source>
        <dbReference type="SAM" id="Phobius"/>
    </source>
</evidence>
<gene>
    <name evidence="20" type="ORF">DAT39_013274</name>
</gene>
<dbReference type="GO" id="GO:0045121">
    <property type="term" value="C:membrane raft"/>
    <property type="evidence" value="ECO:0007669"/>
    <property type="project" value="UniProtKB-SubCell"/>
</dbReference>
<dbReference type="PANTHER" id="PTHR11481">
    <property type="entry name" value="IMMUNOGLOBULIN FC RECEPTOR"/>
    <property type="match status" value="1"/>
</dbReference>
<feature type="domain" description="Ig-like" evidence="19">
    <location>
        <begin position="208"/>
        <end position="283"/>
    </location>
</feature>
<feature type="domain" description="Ig-like" evidence="19">
    <location>
        <begin position="480"/>
        <end position="568"/>
    </location>
</feature>
<keyword evidence="9" id="KW-0130">Cell adhesion</keyword>
<evidence type="ECO:0000256" key="15">
    <source>
        <dbReference type="ARBA" id="ARBA00023319"/>
    </source>
</evidence>
<keyword evidence="13" id="KW-1015">Disulfide bond</keyword>
<evidence type="ECO:0000259" key="19">
    <source>
        <dbReference type="PROSITE" id="PS50835"/>
    </source>
</evidence>
<evidence type="ECO:0000313" key="20">
    <source>
        <dbReference type="EMBL" id="KAF5897017.1"/>
    </source>
</evidence>
<evidence type="ECO:0000256" key="5">
    <source>
        <dbReference type="ARBA" id="ARBA00022553"/>
    </source>
</evidence>
<keyword evidence="5" id="KW-0597">Phosphoprotein</keyword>
<keyword evidence="14" id="KW-0325">Glycoprotein</keyword>
<evidence type="ECO:0000256" key="1">
    <source>
        <dbReference type="ARBA" id="ARBA00004251"/>
    </source>
</evidence>
<evidence type="ECO:0000256" key="7">
    <source>
        <dbReference type="ARBA" id="ARBA00022729"/>
    </source>
</evidence>
<dbReference type="SMART" id="SM00409">
    <property type="entry name" value="IG"/>
    <property type="match status" value="5"/>
</dbReference>
<dbReference type="Pfam" id="PF13927">
    <property type="entry name" value="Ig_3"/>
    <property type="match status" value="2"/>
</dbReference>
<evidence type="ECO:0000256" key="17">
    <source>
        <dbReference type="SAM" id="MobiDB-lite"/>
    </source>
</evidence>
<keyword evidence="6 18" id="KW-0812">Transmembrane</keyword>
<feature type="compositionally biased region" description="Polar residues" evidence="17">
    <location>
        <begin position="663"/>
        <end position="673"/>
    </location>
</feature>
<dbReference type="InterPro" id="IPR013783">
    <property type="entry name" value="Ig-like_fold"/>
</dbReference>
<dbReference type="Pfam" id="PF17736">
    <property type="entry name" value="Ig_C17orf99"/>
    <property type="match status" value="1"/>
</dbReference>
<protein>
    <recommendedName>
        <fullName evidence="16">Platelet endothelial cell adhesion molecule</fullName>
    </recommendedName>
</protein>
<dbReference type="AlphaFoldDB" id="A0A8J4WYV1"/>
<reference evidence="20" key="1">
    <citation type="submission" date="2020-07" db="EMBL/GenBank/DDBJ databases">
        <title>Clarias magur genome sequencing, assembly and annotation.</title>
        <authorList>
            <person name="Kushwaha B."/>
            <person name="Kumar R."/>
            <person name="Das P."/>
            <person name="Joshi C.G."/>
            <person name="Kumar D."/>
            <person name="Nagpure N.S."/>
            <person name="Pandey M."/>
            <person name="Agarwal S."/>
            <person name="Srivastava S."/>
            <person name="Singh M."/>
            <person name="Sahoo L."/>
            <person name="Jayasankar P."/>
            <person name="Meher P.K."/>
            <person name="Koringa P.G."/>
            <person name="Iquebal M.A."/>
            <person name="Das S.P."/>
            <person name="Bit A."/>
            <person name="Patnaik S."/>
            <person name="Patel N."/>
            <person name="Shah T.M."/>
            <person name="Hinsu A."/>
            <person name="Jena J.K."/>
        </authorList>
    </citation>
    <scope>NUCLEOTIDE SEQUENCE</scope>
    <source>
        <strain evidence="20">CIFAMagur01</strain>
        <tissue evidence="20">Testis</tissue>
    </source>
</reference>
<evidence type="ECO:0000256" key="4">
    <source>
        <dbReference type="ARBA" id="ARBA00022475"/>
    </source>
</evidence>
<dbReference type="InterPro" id="IPR003599">
    <property type="entry name" value="Ig_sub"/>
</dbReference>
<dbReference type="GO" id="GO:0070161">
    <property type="term" value="C:anchoring junction"/>
    <property type="evidence" value="ECO:0007669"/>
    <property type="project" value="UniProtKB-SubCell"/>
</dbReference>
<evidence type="ECO:0000256" key="14">
    <source>
        <dbReference type="ARBA" id="ARBA00023180"/>
    </source>
</evidence>
<proteinExistence type="predicted"/>
<dbReference type="SUPFAM" id="SSF48726">
    <property type="entry name" value="Immunoglobulin"/>
    <property type="match status" value="4"/>
</dbReference>
<evidence type="ECO:0000256" key="2">
    <source>
        <dbReference type="ARBA" id="ARBA00004282"/>
    </source>
</evidence>
<dbReference type="Pfam" id="PF13895">
    <property type="entry name" value="Ig_2"/>
    <property type="match status" value="1"/>
</dbReference>
<evidence type="ECO:0000256" key="12">
    <source>
        <dbReference type="ARBA" id="ARBA00023136"/>
    </source>
</evidence>
<keyword evidence="4" id="KW-1003">Cell membrane</keyword>
<dbReference type="EMBL" id="QNUK01000252">
    <property type="protein sequence ID" value="KAF5897017.1"/>
    <property type="molecule type" value="Genomic_DNA"/>
</dbReference>
<feature type="non-terminal residue" evidence="20">
    <location>
        <position position="1"/>
    </location>
</feature>
<evidence type="ECO:0000256" key="16">
    <source>
        <dbReference type="ARBA" id="ARBA00049765"/>
    </source>
</evidence>